<evidence type="ECO:0000256" key="1">
    <source>
        <dbReference type="SAM" id="MobiDB-lite"/>
    </source>
</evidence>
<organism evidence="2">
    <name type="scientific">Tanacetum cinerariifolium</name>
    <name type="common">Dalmatian daisy</name>
    <name type="synonym">Chrysanthemum cinerariifolium</name>
    <dbReference type="NCBI Taxonomy" id="118510"/>
    <lineage>
        <taxon>Eukaryota</taxon>
        <taxon>Viridiplantae</taxon>
        <taxon>Streptophyta</taxon>
        <taxon>Embryophyta</taxon>
        <taxon>Tracheophyta</taxon>
        <taxon>Spermatophyta</taxon>
        <taxon>Magnoliopsida</taxon>
        <taxon>eudicotyledons</taxon>
        <taxon>Gunneridae</taxon>
        <taxon>Pentapetalae</taxon>
        <taxon>asterids</taxon>
        <taxon>campanulids</taxon>
        <taxon>Asterales</taxon>
        <taxon>Asteraceae</taxon>
        <taxon>Asteroideae</taxon>
        <taxon>Anthemideae</taxon>
        <taxon>Anthemidinae</taxon>
        <taxon>Tanacetum</taxon>
    </lineage>
</organism>
<reference evidence="2" key="1">
    <citation type="journal article" date="2019" name="Sci. Rep.">
        <title>Draft genome of Tanacetum cinerariifolium, the natural source of mosquito coil.</title>
        <authorList>
            <person name="Yamashiro T."/>
            <person name="Shiraishi A."/>
            <person name="Satake H."/>
            <person name="Nakayama K."/>
        </authorList>
    </citation>
    <scope>NUCLEOTIDE SEQUENCE</scope>
</reference>
<comment type="caution">
    <text evidence="2">The sequence shown here is derived from an EMBL/GenBank/DDBJ whole genome shotgun (WGS) entry which is preliminary data.</text>
</comment>
<name>A0A699UPK9_TANCI</name>
<feature type="non-terminal residue" evidence="2">
    <location>
        <position position="1"/>
    </location>
</feature>
<dbReference type="EMBL" id="BKCJ011344031">
    <property type="protein sequence ID" value="GFD23338.1"/>
    <property type="molecule type" value="Genomic_DNA"/>
</dbReference>
<gene>
    <name evidence="2" type="ORF">Tci_895307</name>
</gene>
<protein>
    <submittedName>
        <fullName evidence="2">Uncharacterized protein</fullName>
    </submittedName>
</protein>
<dbReference type="AlphaFoldDB" id="A0A699UPK9"/>
<evidence type="ECO:0000313" key="2">
    <source>
        <dbReference type="EMBL" id="GFD23338.1"/>
    </source>
</evidence>
<proteinExistence type="predicted"/>
<sequence>RPVQMEPPCPPIVLFSAPGLPSLLMAIASAAQSVSAAIAGDLAQLKSRGAARAPRCRAWRWPPGGPLRAAWRRTGRAPRSARRSRGD</sequence>
<accession>A0A699UPK9</accession>
<feature type="region of interest" description="Disordered" evidence="1">
    <location>
        <begin position="67"/>
        <end position="87"/>
    </location>
</feature>
<feature type="compositionally biased region" description="Basic residues" evidence="1">
    <location>
        <begin position="70"/>
        <end position="87"/>
    </location>
</feature>